<evidence type="ECO:0000313" key="2">
    <source>
        <dbReference type="Proteomes" id="UP000177798"/>
    </source>
</evidence>
<proteinExistence type="predicted"/>
<dbReference type="OrthoDB" id="10591559at2759"/>
<sequence>MNAKRRITPIVQVVLQPGDVRDLYPQARHEVSDGTAPEQQFGYFSYRAAMTDIQQTQFRLGRIPRSWRNANLSLIG</sequence>
<protein>
    <submittedName>
        <fullName evidence="1">Uncharacterized protein</fullName>
    </submittedName>
</protein>
<dbReference type="AlphaFoldDB" id="A0A1D9QM94"/>
<organism evidence="1 2">
    <name type="scientific">Sclerotinia sclerotiorum (strain ATCC 18683 / 1980 / Ss-1)</name>
    <name type="common">White mold</name>
    <name type="synonym">Whetzelinia sclerotiorum</name>
    <dbReference type="NCBI Taxonomy" id="665079"/>
    <lineage>
        <taxon>Eukaryota</taxon>
        <taxon>Fungi</taxon>
        <taxon>Dikarya</taxon>
        <taxon>Ascomycota</taxon>
        <taxon>Pezizomycotina</taxon>
        <taxon>Leotiomycetes</taxon>
        <taxon>Helotiales</taxon>
        <taxon>Sclerotiniaceae</taxon>
        <taxon>Sclerotinia</taxon>
    </lineage>
</organism>
<gene>
    <name evidence="1" type="ORF">sscle_16g108110</name>
</gene>
<dbReference type="EMBL" id="CP017829">
    <property type="protein sequence ID" value="APA16041.1"/>
    <property type="molecule type" value="Genomic_DNA"/>
</dbReference>
<name>A0A1D9QM94_SCLS1</name>
<accession>A0A1D9QM94</accession>
<dbReference type="KEGG" id="ssl:SS1G_10158"/>
<dbReference type="RefSeq" id="XP_001588611.1">
    <property type="nucleotide sequence ID" value="XM_001588561.1"/>
</dbReference>
<dbReference type="Proteomes" id="UP000177798">
    <property type="component" value="Chromosome 16"/>
</dbReference>
<evidence type="ECO:0000313" key="1">
    <source>
        <dbReference type="EMBL" id="APA16041.1"/>
    </source>
</evidence>
<reference evidence="2" key="1">
    <citation type="journal article" date="2017" name="Genome Biol. Evol.">
        <title>The complete genome sequence of the phytopathogenic fungus Sclerotinia sclerotiorum reveals insights into the genome architecture of broad host range pathogens.</title>
        <authorList>
            <person name="Derbyshire M."/>
            <person name="Denton-Giles M."/>
            <person name="Hegedus D."/>
            <person name="Seifbarghy S."/>
            <person name="Rollins J."/>
            <person name="van Kan J."/>
            <person name="Seidl M.F."/>
            <person name="Faino L."/>
            <person name="Mbengue M."/>
            <person name="Navaud O."/>
            <person name="Raffaele S."/>
            <person name="Hammond-Kosack K."/>
            <person name="Heard S."/>
            <person name="Oliver R."/>
        </authorList>
    </citation>
    <scope>NUCLEOTIDE SEQUENCE [LARGE SCALE GENOMIC DNA]</scope>
    <source>
        <strain evidence="2">ATCC 18683 / 1980 / Ss-1</strain>
    </source>
</reference>
<dbReference type="VEuPathDB" id="FungiDB:sscle_16g108110"/>